<evidence type="ECO:0000256" key="6">
    <source>
        <dbReference type="PROSITE-ProRule" id="PRU00042"/>
    </source>
</evidence>
<evidence type="ECO:0000256" key="2">
    <source>
        <dbReference type="ARBA" id="ARBA00022723"/>
    </source>
</evidence>
<evidence type="ECO:0000256" key="1">
    <source>
        <dbReference type="ARBA" id="ARBA00004123"/>
    </source>
</evidence>
<dbReference type="GO" id="GO:0005634">
    <property type="term" value="C:nucleus"/>
    <property type="evidence" value="ECO:0007669"/>
    <property type="project" value="UniProtKB-SubCell"/>
</dbReference>
<feature type="compositionally biased region" description="Polar residues" evidence="7">
    <location>
        <begin position="170"/>
        <end position="182"/>
    </location>
</feature>
<evidence type="ECO:0000313" key="9">
    <source>
        <dbReference type="EMBL" id="KAG7514770.1"/>
    </source>
</evidence>
<keyword evidence="10" id="KW-1185">Reference proteome</keyword>
<dbReference type="SMART" id="SM00355">
    <property type="entry name" value="ZnF_C2H2"/>
    <property type="match status" value="6"/>
</dbReference>
<comment type="subcellular location">
    <subcellularLocation>
        <location evidence="1">Nucleus</location>
    </subcellularLocation>
</comment>
<dbReference type="Pfam" id="PF00096">
    <property type="entry name" value="zf-C2H2"/>
    <property type="match status" value="1"/>
</dbReference>
<keyword evidence="3 6" id="KW-0863">Zinc-finger</keyword>
<dbReference type="InterPro" id="IPR051643">
    <property type="entry name" value="Transcr_Reg_ZincFinger"/>
</dbReference>
<accession>A0AAV6SD09</accession>
<dbReference type="InterPro" id="IPR013087">
    <property type="entry name" value="Znf_C2H2_type"/>
</dbReference>
<dbReference type="AlphaFoldDB" id="A0AAV6SD09"/>
<evidence type="ECO:0000313" key="10">
    <source>
        <dbReference type="Proteomes" id="UP000693946"/>
    </source>
</evidence>
<feature type="domain" description="C2H2-type" evidence="8">
    <location>
        <begin position="472"/>
        <end position="500"/>
    </location>
</feature>
<feature type="domain" description="C2H2-type" evidence="8">
    <location>
        <begin position="393"/>
        <end position="420"/>
    </location>
</feature>
<dbReference type="PROSITE" id="PS50157">
    <property type="entry name" value="ZINC_FINGER_C2H2_2"/>
    <property type="match status" value="3"/>
</dbReference>
<feature type="domain" description="C2H2-type" evidence="8">
    <location>
        <begin position="359"/>
        <end position="386"/>
    </location>
</feature>
<dbReference type="Proteomes" id="UP000693946">
    <property type="component" value="Linkage Group LG14"/>
</dbReference>
<feature type="region of interest" description="Disordered" evidence="7">
    <location>
        <begin position="691"/>
        <end position="716"/>
    </location>
</feature>
<dbReference type="GO" id="GO:0000978">
    <property type="term" value="F:RNA polymerase II cis-regulatory region sequence-specific DNA binding"/>
    <property type="evidence" value="ECO:0007669"/>
    <property type="project" value="TreeGrafter"/>
</dbReference>
<evidence type="ECO:0000256" key="4">
    <source>
        <dbReference type="ARBA" id="ARBA00022833"/>
    </source>
</evidence>
<evidence type="ECO:0000256" key="3">
    <source>
        <dbReference type="ARBA" id="ARBA00022771"/>
    </source>
</evidence>
<keyword evidence="4" id="KW-0862">Zinc</keyword>
<dbReference type="PANTHER" id="PTHR24396">
    <property type="entry name" value="ZINC FINGER PROTEIN"/>
    <property type="match status" value="1"/>
</dbReference>
<protein>
    <submittedName>
        <fullName evidence="9">Zinc finger protein 644-like isoform X1</fullName>
    </submittedName>
</protein>
<dbReference type="Pfam" id="PF23015">
    <property type="entry name" value="zf-WIZ"/>
    <property type="match status" value="1"/>
</dbReference>
<name>A0AAV6SD09_SOLSE</name>
<dbReference type="InterPro" id="IPR055125">
    <property type="entry name" value="Wiz_C_Znf"/>
</dbReference>
<dbReference type="EMBL" id="JAGKHQ010000006">
    <property type="protein sequence ID" value="KAG7514770.1"/>
    <property type="molecule type" value="Genomic_DNA"/>
</dbReference>
<dbReference type="GO" id="GO:0000981">
    <property type="term" value="F:DNA-binding transcription factor activity, RNA polymerase II-specific"/>
    <property type="evidence" value="ECO:0007669"/>
    <property type="project" value="TreeGrafter"/>
</dbReference>
<gene>
    <name evidence="9" type="ORF">JOB18_042661</name>
</gene>
<evidence type="ECO:0000256" key="5">
    <source>
        <dbReference type="ARBA" id="ARBA00023242"/>
    </source>
</evidence>
<dbReference type="PANTHER" id="PTHR24396:SF25">
    <property type="entry name" value="ZINC FINGER PROTEIN 644"/>
    <property type="match status" value="1"/>
</dbReference>
<dbReference type="GO" id="GO:0008270">
    <property type="term" value="F:zinc ion binding"/>
    <property type="evidence" value="ECO:0007669"/>
    <property type="project" value="UniProtKB-KW"/>
</dbReference>
<keyword evidence="5" id="KW-0539">Nucleus</keyword>
<evidence type="ECO:0000256" key="7">
    <source>
        <dbReference type="SAM" id="MobiDB-lite"/>
    </source>
</evidence>
<keyword evidence="2" id="KW-0479">Metal-binding</keyword>
<sequence>MRLAHFTPRYFDGIATPPFWANEITVTMSDVKPQNAREDKDVASMSDRPGHTQEPLQSHTFCLKNNAAGPSSEEHENPLNGTQLIPFVYSSVPAVPQAGNSLPSGALVNGPASHPTSEVHRVLNKGAASSNNVPGAAWQEGKNMSPEVLPPPSELQSDAWKNTVGPTVKTPATQPCVNTPPSHSKKNESKLACSAPSGDSVEQTHVSIPHTKETIEMRSQISSDDYGDAEVIRWDSTRDWVLHGGEKQGSGVQQHSSHVKSMWGSGEKVNNSLNHTCSRNDAGNVDNAHKDDSVVAQCGIKYSALPFRNRSRNMVLEREHCVCSEAQRGCNDENDPEHKEGVSQEVEQLKTEQLHPSFFSCTMCDINFKEKTHFHRHMMYHLGKHNQVKSEAFICTECGRLFCDRNSLMRHIIIHRDKLQLMKLMEEIKGLRNVESEGGGTTALCPHPASVCRCPKILVQHAATRNNVKHYYFCDECDYVTLTQQALKLHLRVTHRTQDTATIHASHAEKAAHVQFQCKMGILQSQRSHQPGAEAFFSKRFSGKEDGHLQTSTVPSPQVKLHISCNKRAPSPYLWRISRHGNLCLRPGDNLDVPTDLTCAVEEDGAERNGCSAQRNRADTGAVLPSSPSLELDQVSCEGSTQGRVNQKSLSMRNMSTLLQSSIDKVKGCVFPGFSQRQRKHSAVRELEKGCEANQSEGNPYDQRCSAKDQSQDDEAEDCSDIEQLVIKEEFLETSVCENPQESPYASKRDSFGVSSSQVLKHKRCPYCPAMFESGVGLSNHMRGHLHRAGFNYNARHMVTPEQVVLQDHRLRTRRRTRTAMRKTRKAMKPETRGKHMCPLYCGQFDTKTGLSNHVRGHLKKIGRSVSGTTKSPLCILNGLLLDKKEHEHILRVLKKDQPPASQKISSSNSSLDVMHAVLPVTFQCEMKRPQTTGGGFVPNHEVQTFTEKMQCQTEAHRGIKASSSTLAKLLKTRRELMELPTRSSQKECAARKLCSEETTSVEQNHIQAKRPMSCPVRPMASLCGVGMFSPCTCEPRQICFPAAVSLSARLHGDSSRKRFALFEDSGCDRKQERLRPEQKQSSPSFNAQMYTLTCRFCDLVFEGPLSIQEDWIRHLQRHLLHNSVPHSGTSMVEVLESWSQNTHKHV</sequence>
<reference evidence="9 10" key="1">
    <citation type="journal article" date="2021" name="Sci. Rep.">
        <title>Chromosome anchoring in Senegalese sole (Solea senegalensis) reveals sex-associated markers and genome rearrangements in flatfish.</title>
        <authorList>
            <person name="Guerrero-Cozar I."/>
            <person name="Gomez-Garrido J."/>
            <person name="Berbel C."/>
            <person name="Martinez-Blanch J.F."/>
            <person name="Alioto T."/>
            <person name="Claros M.G."/>
            <person name="Gagnaire P.A."/>
            <person name="Manchado M."/>
        </authorList>
    </citation>
    <scope>NUCLEOTIDE SEQUENCE [LARGE SCALE GENOMIC DNA]</scope>
    <source>
        <strain evidence="9">Sse05_10M</strain>
    </source>
</reference>
<organism evidence="9 10">
    <name type="scientific">Solea senegalensis</name>
    <name type="common">Senegalese sole</name>
    <dbReference type="NCBI Taxonomy" id="28829"/>
    <lineage>
        <taxon>Eukaryota</taxon>
        <taxon>Metazoa</taxon>
        <taxon>Chordata</taxon>
        <taxon>Craniata</taxon>
        <taxon>Vertebrata</taxon>
        <taxon>Euteleostomi</taxon>
        <taxon>Actinopterygii</taxon>
        <taxon>Neopterygii</taxon>
        <taxon>Teleostei</taxon>
        <taxon>Neoteleostei</taxon>
        <taxon>Acanthomorphata</taxon>
        <taxon>Carangaria</taxon>
        <taxon>Pleuronectiformes</taxon>
        <taxon>Pleuronectoidei</taxon>
        <taxon>Soleidae</taxon>
        <taxon>Solea</taxon>
    </lineage>
</organism>
<evidence type="ECO:0000259" key="8">
    <source>
        <dbReference type="PROSITE" id="PS50157"/>
    </source>
</evidence>
<dbReference type="PROSITE" id="PS00028">
    <property type="entry name" value="ZINC_FINGER_C2H2_1"/>
    <property type="match status" value="3"/>
</dbReference>
<feature type="region of interest" description="Disordered" evidence="7">
    <location>
        <begin position="32"/>
        <end position="56"/>
    </location>
</feature>
<feature type="region of interest" description="Disordered" evidence="7">
    <location>
        <begin position="167"/>
        <end position="204"/>
    </location>
</feature>
<comment type="caution">
    <text evidence="9">The sequence shown here is derived from an EMBL/GenBank/DDBJ whole genome shotgun (WGS) entry which is preliminary data.</text>
</comment>
<proteinExistence type="predicted"/>